<dbReference type="InterPro" id="IPR018244">
    <property type="entry name" value="Allrgn_V5/Tpx1_CS"/>
</dbReference>
<dbReference type="Pfam" id="PF00188">
    <property type="entry name" value="CAP"/>
    <property type="match status" value="1"/>
</dbReference>
<name>A0A0N4XWH3_NIPBR</name>
<dbReference type="PROSITE" id="PS01009">
    <property type="entry name" value="CRISP_1"/>
    <property type="match status" value="1"/>
</dbReference>
<reference evidence="4" key="1">
    <citation type="submission" date="2017-02" db="UniProtKB">
        <authorList>
            <consortium name="WormBaseParasite"/>
        </authorList>
    </citation>
    <scope>IDENTIFICATION</scope>
</reference>
<dbReference type="Proteomes" id="UP000271162">
    <property type="component" value="Unassembled WGS sequence"/>
</dbReference>
<dbReference type="PRINTS" id="PR00837">
    <property type="entry name" value="V5TPXLIKE"/>
</dbReference>
<dbReference type="InterPro" id="IPR014044">
    <property type="entry name" value="CAP_dom"/>
</dbReference>
<dbReference type="EMBL" id="UYSL01019871">
    <property type="protein sequence ID" value="VDL70832.1"/>
    <property type="molecule type" value="Genomic_DNA"/>
</dbReference>
<dbReference type="STRING" id="27835.A0A0N4XWH3"/>
<proteinExistence type="predicted"/>
<evidence type="ECO:0000313" key="4">
    <source>
        <dbReference type="WBParaSite" id="NBR_0000724201-mRNA-1"/>
    </source>
</evidence>
<evidence type="ECO:0000259" key="1">
    <source>
        <dbReference type="SMART" id="SM00198"/>
    </source>
</evidence>
<dbReference type="InterPro" id="IPR035940">
    <property type="entry name" value="CAP_sf"/>
</dbReference>
<dbReference type="OMA" id="DAREMPM"/>
<accession>A0A0N4XWH3</accession>
<sequence>MAPVGKMSVLMVGVFSGAYRDGMNDSIRKAFVSAHNKYRSLVAKGQASGRYGTAPQAARMLKLVYDCNIEKTAMEHTKRCRFEHSPRSSRPNLGENVYVQWGMKSTFKQAAKSSCDNWFSELKSPGMPQNNILTMELFNRPQPIGHYTQMVWQNSYRLGCGVANCPDSRTLVTCQYGQAGNILNQPVYEIGRPCQTNADCKCKGCKCNRKNALCVMPLSKV</sequence>
<dbReference type="SUPFAM" id="SSF55797">
    <property type="entry name" value="PR-1-like"/>
    <property type="match status" value="1"/>
</dbReference>
<evidence type="ECO:0000313" key="2">
    <source>
        <dbReference type="EMBL" id="VDL70832.1"/>
    </source>
</evidence>
<dbReference type="InterPro" id="IPR002413">
    <property type="entry name" value="V5_allergen-like"/>
</dbReference>
<dbReference type="AlphaFoldDB" id="A0A0N4XWH3"/>
<gene>
    <name evidence="2" type="ORF">NBR_LOCUS7243</name>
</gene>
<feature type="domain" description="SCP" evidence="1">
    <location>
        <begin position="26"/>
        <end position="184"/>
    </location>
</feature>
<dbReference type="PANTHER" id="PTHR10334">
    <property type="entry name" value="CYSTEINE-RICH SECRETORY PROTEIN-RELATED"/>
    <property type="match status" value="1"/>
</dbReference>
<evidence type="ECO:0000313" key="3">
    <source>
        <dbReference type="Proteomes" id="UP000271162"/>
    </source>
</evidence>
<protein>
    <submittedName>
        <fullName evidence="4">SCP domain-containing protein</fullName>
    </submittedName>
</protein>
<dbReference type="PRINTS" id="PR00838">
    <property type="entry name" value="V5ALLERGEN"/>
</dbReference>
<dbReference type="SMART" id="SM00198">
    <property type="entry name" value="SCP"/>
    <property type="match status" value="1"/>
</dbReference>
<dbReference type="CDD" id="cd05380">
    <property type="entry name" value="CAP_euk"/>
    <property type="match status" value="1"/>
</dbReference>
<organism evidence="4">
    <name type="scientific">Nippostrongylus brasiliensis</name>
    <name type="common">Rat hookworm</name>
    <dbReference type="NCBI Taxonomy" id="27835"/>
    <lineage>
        <taxon>Eukaryota</taxon>
        <taxon>Metazoa</taxon>
        <taxon>Ecdysozoa</taxon>
        <taxon>Nematoda</taxon>
        <taxon>Chromadorea</taxon>
        <taxon>Rhabditida</taxon>
        <taxon>Rhabditina</taxon>
        <taxon>Rhabditomorpha</taxon>
        <taxon>Strongyloidea</taxon>
        <taxon>Heligmosomidae</taxon>
        <taxon>Nippostrongylus</taxon>
    </lineage>
</organism>
<reference evidence="2 3" key="2">
    <citation type="submission" date="2018-11" db="EMBL/GenBank/DDBJ databases">
        <authorList>
            <consortium name="Pathogen Informatics"/>
        </authorList>
    </citation>
    <scope>NUCLEOTIDE SEQUENCE [LARGE SCALE GENOMIC DNA]</scope>
</reference>
<dbReference type="Gene3D" id="3.40.33.10">
    <property type="entry name" value="CAP"/>
    <property type="match status" value="1"/>
</dbReference>
<dbReference type="GO" id="GO:0005576">
    <property type="term" value="C:extracellular region"/>
    <property type="evidence" value="ECO:0007669"/>
    <property type="project" value="InterPro"/>
</dbReference>
<dbReference type="InterPro" id="IPR001283">
    <property type="entry name" value="CRISP-related"/>
</dbReference>
<dbReference type="WBParaSite" id="NBR_0000724201-mRNA-1">
    <property type="protein sequence ID" value="NBR_0000724201-mRNA-1"/>
    <property type="gene ID" value="NBR_0000724201"/>
</dbReference>
<keyword evidence="3" id="KW-1185">Reference proteome</keyword>